<evidence type="ECO:0000256" key="3">
    <source>
        <dbReference type="ARBA" id="ARBA00022679"/>
    </source>
</evidence>
<proteinExistence type="predicted"/>
<reference evidence="10 11" key="1">
    <citation type="submission" date="2024-10" db="EMBL/GenBank/DDBJ databases">
        <title>The Natural Products Discovery Center: Release of the First 8490 Sequenced Strains for Exploring Actinobacteria Biosynthetic Diversity.</title>
        <authorList>
            <person name="Kalkreuter E."/>
            <person name="Kautsar S.A."/>
            <person name="Yang D."/>
            <person name="Bader C.D."/>
            <person name="Teijaro C.N."/>
            <person name="Fluegel L."/>
            <person name="Davis C.M."/>
            <person name="Simpson J.R."/>
            <person name="Lauterbach L."/>
            <person name="Steele A.D."/>
            <person name="Gui C."/>
            <person name="Meng S."/>
            <person name="Li G."/>
            <person name="Viehrig K."/>
            <person name="Ye F."/>
            <person name="Su P."/>
            <person name="Kiefer A.F."/>
            <person name="Nichols A."/>
            <person name="Cepeda A.J."/>
            <person name="Yan W."/>
            <person name="Fan B."/>
            <person name="Jiang Y."/>
            <person name="Adhikari A."/>
            <person name="Zheng C.-J."/>
            <person name="Schuster L."/>
            <person name="Cowan T.M."/>
            <person name="Smanski M.J."/>
            <person name="Chevrette M.G."/>
            <person name="De Carvalho L.P.S."/>
            <person name="Shen B."/>
        </authorList>
    </citation>
    <scope>NUCLEOTIDE SEQUENCE [LARGE SCALE GENOMIC DNA]</scope>
    <source>
        <strain evidence="10 11">NPDC053346</strain>
    </source>
</reference>
<dbReference type="PRINTS" id="PR01217">
    <property type="entry name" value="PRICHEXTENSN"/>
</dbReference>
<dbReference type="CDD" id="cd14014">
    <property type="entry name" value="STKc_PknB_like"/>
    <property type="match status" value="1"/>
</dbReference>
<keyword evidence="3 10" id="KW-0808">Transferase</keyword>
<keyword evidence="6 7" id="KW-0067">ATP-binding</keyword>
<organism evidence="10 11">
    <name type="scientific">Streptomyces bikiniensis</name>
    <dbReference type="NCBI Taxonomy" id="1896"/>
    <lineage>
        <taxon>Bacteria</taxon>
        <taxon>Bacillati</taxon>
        <taxon>Actinomycetota</taxon>
        <taxon>Actinomycetes</taxon>
        <taxon>Kitasatosporales</taxon>
        <taxon>Streptomycetaceae</taxon>
        <taxon>Streptomyces</taxon>
    </lineage>
</organism>
<dbReference type="Proteomes" id="UP001614391">
    <property type="component" value="Unassembled WGS sequence"/>
</dbReference>
<dbReference type="PROSITE" id="PS00107">
    <property type="entry name" value="PROTEIN_KINASE_ATP"/>
    <property type="match status" value="1"/>
</dbReference>
<dbReference type="InterPro" id="IPR008271">
    <property type="entry name" value="Ser/Thr_kinase_AS"/>
</dbReference>
<feature type="domain" description="Protein kinase" evidence="9">
    <location>
        <begin position="9"/>
        <end position="256"/>
    </location>
</feature>
<comment type="caution">
    <text evidence="10">The sequence shown here is derived from an EMBL/GenBank/DDBJ whole genome shotgun (WGS) entry which is preliminary data.</text>
</comment>
<dbReference type="InterPro" id="IPR017441">
    <property type="entry name" value="Protein_kinase_ATP_BS"/>
</dbReference>
<keyword evidence="5 10" id="KW-0418">Kinase</keyword>
<evidence type="ECO:0000313" key="10">
    <source>
        <dbReference type="EMBL" id="MFI9119849.1"/>
    </source>
</evidence>
<evidence type="ECO:0000256" key="4">
    <source>
        <dbReference type="ARBA" id="ARBA00022741"/>
    </source>
</evidence>
<dbReference type="PROSITE" id="PS50011">
    <property type="entry name" value="PROTEIN_KINASE_DOM"/>
    <property type="match status" value="1"/>
</dbReference>
<feature type="compositionally biased region" description="Pro residues" evidence="8">
    <location>
        <begin position="428"/>
        <end position="456"/>
    </location>
</feature>
<evidence type="ECO:0000256" key="2">
    <source>
        <dbReference type="ARBA" id="ARBA00022527"/>
    </source>
</evidence>
<dbReference type="EMBL" id="JBITYT010000004">
    <property type="protein sequence ID" value="MFI9119849.1"/>
    <property type="molecule type" value="Genomic_DNA"/>
</dbReference>
<evidence type="ECO:0000256" key="8">
    <source>
        <dbReference type="SAM" id="MobiDB-lite"/>
    </source>
</evidence>
<dbReference type="SUPFAM" id="SSF56112">
    <property type="entry name" value="Protein kinase-like (PK-like)"/>
    <property type="match status" value="1"/>
</dbReference>
<feature type="compositionally biased region" description="Pro residues" evidence="8">
    <location>
        <begin position="364"/>
        <end position="381"/>
    </location>
</feature>
<feature type="compositionally biased region" description="Low complexity" evidence="8">
    <location>
        <begin position="382"/>
        <end position="392"/>
    </location>
</feature>
<protein>
    <recommendedName>
        <fullName evidence="1">non-specific serine/threonine protein kinase</fullName>
        <ecNumber evidence="1">2.7.11.1</ecNumber>
    </recommendedName>
</protein>
<dbReference type="InterPro" id="IPR000719">
    <property type="entry name" value="Prot_kinase_dom"/>
</dbReference>
<dbReference type="EC" id="2.7.11.1" evidence="1"/>
<dbReference type="PROSITE" id="PS00108">
    <property type="entry name" value="PROTEIN_KINASE_ST"/>
    <property type="match status" value="1"/>
</dbReference>
<dbReference type="GO" id="GO:0004674">
    <property type="term" value="F:protein serine/threonine kinase activity"/>
    <property type="evidence" value="ECO:0007669"/>
    <property type="project" value="UniProtKB-EC"/>
</dbReference>
<keyword evidence="2" id="KW-0723">Serine/threonine-protein kinase</keyword>
<dbReference type="PANTHER" id="PTHR43289">
    <property type="entry name" value="MITOGEN-ACTIVATED PROTEIN KINASE KINASE KINASE 20-RELATED"/>
    <property type="match status" value="1"/>
</dbReference>
<name>A0ABW8CQP1_STRBI</name>
<dbReference type="PANTHER" id="PTHR43289:SF6">
    <property type="entry name" value="SERINE_THREONINE-PROTEIN KINASE NEKL-3"/>
    <property type="match status" value="1"/>
</dbReference>
<gene>
    <name evidence="10" type="ORF">ACIGW0_10710</name>
</gene>
<dbReference type="RefSeq" id="WP_399613235.1">
    <property type="nucleotide sequence ID" value="NZ_JBITYT010000004.1"/>
</dbReference>
<dbReference type="Pfam" id="PF00069">
    <property type="entry name" value="Pkinase"/>
    <property type="match status" value="1"/>
</dbReference>
<feature type="binding site" evidence="7">
    <location>
        <position position="38"/>
    </location>
    <ligand>
        <name>ATP</name>
        <dbReference type="ChEBI" id="CHEBI:30616"/>
    </ligand>
</feature>
<sequence length="564" mass="57651">MSAWVVPGYTETRELGAGASGRVVLAVHDATGTPVAVKYLGERLRSDEAFVRGFRAEARLLGALDSPYVVGFYEYVEAPPGAAIVMELVDGVALRALLAREGATGPEAALVVLKGSLLGLAAAHRAGVVHRDYKPENVLVAADGSSVLVDFGIATGHDSRPGVAGTPAYMAPEQWSGAPASPAADVYAATATFFECLTGHKPFAGGNFAELALQHLEAPVPDGQAPEPLRPLIRRGLAKAPHERPQNAAAFVDELEAVATAAYGPDWEERGRGRLAALAALLPLLFPSSGGTAQGATALATTTLPRPPAPRLRRRFPRGLPAGAAALVLALLLALAARAGGEEPDGDRAAQAFATTDTAATALPPDPGAPSPSSVPSPAVTPTPTATTTGPEPSAPPDTPTPTDDTSTDDTPADDTPTATPTPTAPVTEPPSAPPTTTPPTTPPTVPPTTEPPTTPPVSVTSVSVIGLRQTGTTTAEATVEITTDGTGPVTLLVEWFTGDRKGAPGTPDGSGTFRRAGDTRYTLTLPHTFRGTGCYWGARATTDPAAANAGSLQQVLVRRCVVS</sequence>
<dbReference type="Gene3D" id="1.10.510.10">
    <property type="entry name" value="Transferase(Phosphotransferase) domain 1"/>
    <property type="match status" value="1"/>
</dbReference>
<evidence type="ECO:0000256" key="5">
    <source>
        <dbReference type="ARBA" id="ARBA00022777"/>
    </source>
</evidence>
<accession>A0ABW8CQP1</accession>
<evidence type="ECO:0000256" key="1">
    <source>
        <dbReference type="ARBA" id="ARBA00012513"/>
    </source>
</evidence>
<keyword evidence="11" id="KW-1185">Reference proteome</keyword>
<feature type="compositionally biased region" description="Low complexity" evidence="8">
    <location>
        <begin position="414"/>
        <end position="427"/>
    </location>
</feature>
<evidence type="ECO:0000313" key="11">
    <source>
        <dbReference type="Proteomes" id="UP001614391"/>
    </source>
</evidence>
<keyword evidence="4 7" id="KW-0547">Nucleotide-binding</keyword>
<dbReference type="InterPro" id="IPR011009">
    <property type="entry name" value="Kinase-like_dom_sf"/>
</dbReference>
<feature type="region of interest" description="Disordered" evidence="8">
    <location>
        <begin position="360"/>
        <end position="461"/>
    </location>
</feature>
<evidence type="ECO:0000256" key="7">
    <source>
        <dbReference type="PROSITE-ProRule" id="PRU10141"/>
    </source>
</evidence>
<evidence type="ECO:0000259" key="9">
    <source>
        <dbReference type="PROSITE" id="PS50011"/>
    </source>
</evidence>
<evidence type="ECO:0000256" key="6">
    <source>
        <dbReference type="ARBA" id="ARBA00022840"/>
    </source>
</evidence>